<proteinExistence type="predicted"/>
<sequence>MADRSLSLNREIPLLILQFLKDQGFSETVHELEQSTSAFLDFSYLAQLVIDGKLNDAESYLSAFTRLLDDQSISEKVLWNIKKQKFLEALDEHDQAKAIGILRNDLTFGQDEEEVKELKNLVELRNFRDCPNFANFDKKSTREDLVMELGSLILNDTLLQSKAHFPAMEDNRLMRLALQGYKWENNYPTQTRAQPTLGSGPPMAHTTAQVQPVWVDPSSSQIRAIVPVAGSGYMLGPPISYQGTVSENCNLLEIFYPSAGHHQESSSSSHNVPFLRPFTAYPGQPSSSSGYSSLLSLPSTLARSLKIVQMPCSMDFHPIQQTKLLVGTNKGRLLILDVNTKVVLFWKNFIMESERWDSLATLTRVLWNKEGNLFGVSSTNRLVRIYSYTDQSQPQELIKLEAHSGWVNDISFVELNNILFLVTCGDDKLVKIWGARTGLLFHTYSGFEAPICSISATLKYTIFALYQQLIVVSINGNLELCEYPFRNKEPKRQKVNLRICDGLCRAVSCTADNTRFFASWLNIKGGRGEILEMTENFNESKASFEGINDPTGYIPFEIIGNQFMAVGDEFSVKLYDINYNDIMINNPQQANKRREIQPLQTLKFDGKFNAAPRIKSNKDGSLIAVTTANNGIFIFASFEGLKKYNMLPESIS</sequence>
<keyword evidence="2" id="KW-1185">Reference proteome</keyword>
<evidence type="ECO:0000313" key="1">
    <source>
        <dbReference type="EMBL" id="KAI5679631.1"/>
    </source>
</evidence>
<protein>
    <submittedName>
        <fullName evidence="1">Uncharacterized protein</fullName>
    </submittedName>
</protein>
<gene>
    <name evidence="1" type="ORF">M9H77_00858</name>
</gene>
<reference evidence="2" key="1">
    <citation type="journal article" date="2023" name="Nat. Plants">
        <title>Single-cell RNA sequencing provides a high-resolution roadmap for understanding the multicellular compartmentation of specialized metabolism.</title>
        <authorList>
            <person name="Sun S."/>
            <person name="Shen X."/>
            <person name="Li Y."/>
            <person name="Li Y."/>
            <person name="Wang S."/>
            <person name="Li R."/>
            <person name="Zhang H."/>
            <person name="Shen G."/>
            <person name="Guo B."/>
            <person name="Wei J."/>
            <person name="Xu J."/>
            <person name="St-Pierre B."/>
            <person name="Chen S."/>
            <person name="Sun C."/>
        </authorList>
    </citation>
    <scope>NUCLEOTIDE SEQUENCE [LARGE SCALE GENOMIC DNA]</scope>
</reference>
<dbReference type="EMBL" id="CM044701">
    <property type="protein sequence ID" value="KAI5679631.1"/>
    <property type="molecule type" value="Genomic_DNA"/>
</dbReference>
<name>A0ACC0C4B9_CATRO</name>
<comment type="caution">
    <text evidence="1">The sequence shown here is derived from an EMBL/GenBank/DDBJ whole genome shotgun (WGS) entry which is preliminary data.</text>
</comment>
<evidence type="ECO:0000313" key="2">
    <source>
        <dbReference type="Proteomes" id="UP001060085"/>
    </source>
</evidence>
<accession>A0ACC0C4B9</accession>
<dbReference type="Proteomes" id="UP001060085">
    <property type="component" value="Linkage Group LG01"/>
</dbReference>
<organism evidence="1 2">
    <name type="scientific">Catharanthus roseus</name>
    <name type="common">Madagascar periwinkle</name>
    <name type="synonym">Vinca rosea</name>
    <dbReference type="NCBI Taxonomy" id="4058"/>
    <lineage>
        <taxon>Eukaryota</taxon>
        <taxon>Viridiplantae</taxon>
        <taxon>Streptophyta</taxon>
        <taxon>Embryophyta</taxon>
        <taxon>Tracheophyta</taxon>
        <taxon>Spermatophyta</taxon>
        <taxon>Magnoliopsida</taxon>
        <taxon>eudicotyledons</taxon>
        <taxon>Gunneridae</taxon>
        <taxon>Pentapetalae</taxon>
        <taxon>asterids</taxon>
        <taxon>lamiids</taxon>
        <taxon>Gentianales</taxon>
        <taxon>Apocynaceae</taxon>
        <taxon>Rauvolfioideae</taxon>
        <taxon>Vinceae</taxon>
        <taxon>Catharanthinae</taxon>
        <taxon>Catharanthus</taxon>
    </lineage>
</organism>